<dbReference type="VEuPathDB" id="VectorBase:SCAU009756"/>
<dbReference type="STRING" id="35570.A0A1I8PNP4"/>
<proteinExistence type="inferred from homology"/>
<evidence type="ECO:0000256" key="5">
    <source>
        <dbReference type="ARBA" id="ARBA00023136"/>
    </source>
</evidence>
<dbReference type="KEGG" id="scac:106096272"/>
<dbReference type="InterPro" id="IPR017452">
    <property type="entry name" value="GPCR_Rhodpsn_7TM"/>
</dbReference>
<keyword evidence="9" id="KW-1185">Reference proteome</keyword>
<sequence length="447" mass="50638">MQCIESTKTFATTTITTSLTAVLLSSISPDSSLSKESDENVECVWRRGELSAVDFVIYAFVVPSLAFFGLCANFINAMVFMRPKMTPSAFSYLAALSWLDCVSCMLITLTAFSRSFFYSSNFWMAYDFQWQTPLFGISTGAANLILACVSLDRFIYLRRMGNGTPAFCRRIVARHMIVAAILIAIAINMPYFFVFVVNDDGSFETTPFYFSKYYMVHNWLTFVLLTLLPAIFLMVGNTAILIAFCRWTKKSKKCKNSNYSKTTKNRYKHQMKLTITILIVITLYLVGELPAHLTSRKCAVNLLYGGDVTKVDFKTMQQLEVICITLNAIQLSMNIIVYAVINPSFMPEFFDCLKGVSDVCFKYMGITYLANYCGTLRFFQTKGKEQCEKPIPCNNELCANAIEVDWQDEEIMGSENNRKQCDIEISTITPAQMRVAFDNPTFVIDSK</sequence>
<dbReference type="AlphaFoldDB" id="A0A1I8PNP4"/>
<feature type="transmembrane region" description="Helical" evidence="6">
    <location>
        <begin position="92"/>
        <end position="113"/>
    </location>
</feature>
<evidence type="ECO:0000256" key="6">
    <source>
        <dbReference type="SAM" id="Phobius"/>
    </source>
</evidence>
<dbReference type="CDD" id="cd14978">
    <property type="entry name" value="7tmA_FMRFamide_R-like"/>
    <property type="match status" value="1"/>
</dbReference>
<dbReference type="InterPro" id="IPR052954">
    <property type="entry name" value="GPCR-Ligand_Int"/>
</dbReference>
<dbReference type="Proteomes" id="UP000095300">
    <property type="component" value="Unassembled WGS sequence"/>
</dbReference>
<evidence type="ECO:0000313" key="8">
    <source>
        <dbReference type="EnsemblMetazoa" id="SCAU009756-PA"/>
    </source>
</evidence>
<feature type="transmembrane region" description="Helical" evidence="6">
    <location>
        <begin position="133"/>
        <end position="155"/>
    </location>
</feature>
<dbReference type="PANTHER" id="PTHR46641">
    <property type="entry name" value="FMRFAMIDE RECEPTOR-RELATED"/>
    <property type="match status" value="1"/>
</dbReference>
<dbReference type="Gene3D" id="1.20.1070.10">
    <property type="entry name" value="Rhodopsin 7-helix transmembrane proteins"/>
    <property type="match status" value="1"/>
</dbReference>
<evidence type="ECO:0000256" key="4">
    <source>
        <dbReference type="ARBA" id="ARBA00022989"/>
    </source>
</evidence>
<dbReference type="PROSITE" id="PS00237">
    <property type="entry name" value="G_PROTEIN_RECEP_F1_1"/>
    <property type="match status" value="1"/>
</dbReference>
<dbReference type="SUPFAM" id="SSF81321">
    <property type="entry name" value="Family A G protein-coupled receptor-like"/>
    <property type="match status" value="1"/>
</dbReference>
<gene>
    <name evidence="8" type="primary">106096272</name>
</gene>
<dbReference type="GO" id="GO:0016020">
    <property type="term" value="C:membrane"/>
    <property type="evidence" value="ECO:0007669"/>
    <property type="project" value="UniProtKB-SubCell"/>
</dbReference>
<feature type="domain" description="G-protein coupled receptors family 1 profile" evidence="7">
    <location>
        <begin position="72"/>
        <end position="338"/>
    </location>
</feature>
<evidence type="ECO:0000256" key="2">
    <source>
        <dbReference type="ARBA" id="ARBA00010663"/>
    </source>
</evidence>
<protein>
    <recommendedName>
        <fullName evidence="7">G-protein coupled receptors family 1 profile domain-containing protein</fullName>
    </recommendedName>
</protein>
<dbReference type="InterPro" id="IPR000276">
    <property type="entry name" value="GPCR_Rhodpsn"/>
</dbReference>
<organism evidence="8 9">
    <name type="scientific">Stomoxys calcitrans</name>
    <name type="common">Stable fly</name>
    <name type="synonym">Conops calcitrans</name>
    <dbReference type="NCBI Taxonomy" id="35570"/>
    <lineage>
        <taxon>Eukaryota</taxon>
        <taxon>Metazoa</taxon>
        <taxon>Ecdysozoa</taxon>
        <taxon>Arthropoda</taxon>
        <taxon>Hexapoda</taxon>
        <taxon>Insecta</taxon>
        <taxon>Pterygota</taxon>
        <taxon>Neoptera</taxon>
        <taxon>Endopterygota</taxon>
        <taxon>Diptera</taxon>
        <taxon>Brachycera</taxon>
        <taxon>Muscomorpha</taxon>
        <taxon>Muscoidea</taxon>
        <taxon>Muscidae</taxon>
        <taxon>Stomoxys</taxon>
    </lineage>
</organism>
<feature type="transmembrane region" description="Helical" evidence="6">
    <location>
        <begin position="217"/>
        <end position="245"/>
    </location>
</feature>
<dbReference type="OrthoDB" id="10011262at2759"/>
<accession>A0A1I8PNP4</accession>
<feature type="transmembrane region" description="Helical" evidence="6">
    <location>
        <begin position="176"/>
        <end position="197"/>
    </location>
</feature>
<comment type="subcellular location">
    <subcellularLocation>
        <location evidence="1">Membrane</location>
    </subcellularLocation>
</comment>
<feature type="transmembrane region" description="Helical" evidence="6">
    <location>
        <begin position="55"/>
        <end position="80"/>
    </location>
</feature>
<evidence type="ECO:0000256" key="1">
    <source>
        <dbReference type="ARBA" id="ARBA00004370"/>
    </source>
</evidence>
<name>A0A1I8PNP4_STOCA</name>
<feature type="transmembrane region" description="Helical" evidence="6">
    <location>
        <begin position="273"/>
        <end position="293"/>
    </location>
</feature>
<comment type="similarity">
    <text evidence="2">Belongs to the G-protein coupled receptor 1 family.</text>
</comment>
<evidence type="ECO:0000256" key="3">
    <source>
        <dbReference type="ARBA" id="ARBA00022692"/>
    </source>
</evidence>
<dbReference type="EnsemblMetazoa" id="SCAU009756-RA">
    <property type="protein sequence ID" value="SCAU009756-PA"/>
    <property type="gene ID" value="SCAU009756"/>
</dbReference>
<reference evidence="8" key="1">
    <citation type="submission" date="2020-05" db="UniProtKB">
        <authorList>
            <consortium name="EnsemblMetazoa"/>
        </authorList>
    </citation>
    <scope>IDENTIFICATION</scope>
    <source>
        <strain evidence="8">USDA</strain>
    </source>
</reference>
<keyword evidence="4 6" id="KW-1133">Transmembrane helix</keyword>
<keyword evidence="3 6" id="KW-0812">Transmembrane</keyword>
<keyword evidence="5 6" id="KW-0472">Membrane</keyword>
<dbReference type="GO" id="GO:0004930">
    <property type="term" value="F:G protein-coupled receptor activity"/>
    <property type="evidence" value="ECO:0007669"/>
    <property type="project" value="InterPro"/>
</dbReference>
<dbReference type="PROSITE" id="PS50262">
    <property type="entry name" value="G_PROTEIN_RECEP_F1_2"/>
    <property type="match status" value="1"/>
</dbReference>
<dbReference type="PANTHER" id="PTHR46641:SF25">
    <property type="entry name" value="CNMAMIDE RECEPTOR-RELATED"/>
    <property type="match status" value="1"/>
</dbReference>
<evidence type="ECO:0000313" key="9">
    <source>
        <dbReference type="Proteomes" id="UP000095300"/>
    </source>
</evidence>
<evidence type="ECO:0000259" key="7">
    <source>
        <dbReference type="PROSITE" id="PS50262"/>
    </source>
</evidence>